<evidence type="ECO:0000313" key="1">
    <source>
        <dbReference type="EMBL" id="KAK4770599.1"/>
    </source>
</evidence>
<protein>
    <submittedName>
        <fullName evidence="1">Uncharacterized protein</fullName>
    </submittedName>
</protein>
<accession>A0AAN7QKT5</accession>
<dbReference type="Proteomes" id="UP001345219">
    <property type="component" value="Chromosome 24"/>
</dbReference>
<proteinExistence type="predicted"/>
<gene>
    <name evidence="1" type="ORF">SAY87_031131</name>
</gene>
<sequence length="155" mass="17752">MCFIHYYFLLVGTNYSLLQSTNIYDFACLRYHLDKQINAQKDVTSVFHSKQCREESPVVSRARVTMALVSISSFVPSLTMELLTTSAKCLSGESKQAIITPIRFLISTLPQFLRSCHGRKVLPQEVVELLWSAFFYFLFKGRDLTSVMAFPLFCL</sequence>
<name>A0AAN7QKT5_9MYRT</name>
<dbReference type="EMBL" id="JAXIOK010000005">
    <property type="protein sequence ID" value="KAK4770599.1"/>
    <property type="molecule type" value="Genomic_DNA"/>
</dbReference>
<organism evidence="1 2">
    <name type="scientific">Trapa incisa</name>
    <dbReference type="NCBI Taxonomy" id="236973"/>
    <lineage>
        <taxon>Eukaryota</taxon>
        <taxon>Viridiplantae</taxon>
        <taxon>Streptophyta</taxon>
        <taxon>Embryophyta</taxon>
        <taxon>Tracheophyta</taxon>
        <taxon>Spermatophyta</taxon>
        <taxon>Magnoliopsida</taxon>
        <taxon>eudicotyledons</taxon>
        <taxon>Gunneridae</taxon>
        <taxon>Pentapetalae</taxon>
        <taxon>rosids</taxon>
        <taxon>malvids</taxon>
        <taxon>Myrtales</taxon>
        <taxon>Lythraceae</taxon>
        <taxon>Trapa</taxon>
    </lineage>
</organism>
<comment type="caution">
    <text evidence="1">The sequence shown here is derived from an EMBL/GenBank/DDBJ whole genome shotgun (WGS) entry which is preliminary data.</text>
</comment>
<keyword evidence="2" id="KW-1185">Reference proteome</keyword>
<dbReference type="AlphaFoldDB" id="A0AAN7QKT5"/>
<evidence type="ECO:0000313" key="2">
    <source>
        <dbReference type="Proteomes" id="UP001345219"/>
    </source>
</evidence>
<reference evidence="1 2" key="1">
    <citation type="journal article" date="2023" name="Hortic Res">
        <title>Pangenome of water caltrop reveals structural variations and asymmetric subgenome divergence after allopolyploidization.</title>
        <authorList>
            <person name="Zhang X."/>
            <person name="Chen Y."/>
            <person name="Wang L."/>
            <person name="Yuan Y."/>
            <person name="Fang M."/>
            <person name="Shi L."/>
            <person name="Lu R."/>
            <person name="Comes H.P."/>
            <person name="Ma Y."/>
            <person name="Chen Y."/>
            <person name="Huang G."/>
            <person name="Zhou Y."/>
            <person name="Zheng Z."/>
            <person name="Qiu Y."/>
        </authorList>
    </citation>
    <scope>NUCLEOTIDE SEQUENCE [LARGE SCALE GENOMIC DNA]</scope>
    <source>
        <tissue evidence="1">Roots</tissue>
    </source>
</reference>